<feature type="domain" description="Peptidase M16 N-terminal" evidence="3">
    <location>
        <begin position="29"/>
        <end position="174"/>
    </location>
</feature>
<evidence type="ECO:0000256" key="2">
    <source>
        <dbReference type="RuleBase" id="RU004447"/>
    </source>
</evidence>
<dbReference type="HOGENOM" id="CLU_009902_3_3_0"/>
<dbReference type="PANTHER" id="PTHR11851:SF49">
    <property type="entry name" value="MITOCHONDRIAL-PROCESSING PEPTIDASE SUBUNIT ALPHA"/>
    <property type="match status" value="1"/>
</dbReference>
<dbReference type="GO" id="GO:0046872">
    <property type="term" value="F:metal ion binding"/>
    <property type="evidence" value="ECO:0007669"/>
    <property type="project" value="InterPro"/>
</dbReference>
<gene>
    <name evidence="5" type="ordered locus">Deipe_3001</name>
</gene>
<dbReference type="RefSeq" id="WP_015236754.1">
    <property type="nucleotide sequence ID" value="NC_019793.1"/>
</dbReference>
<dbReference type="InterPro" id="IPR007863">
    <property type="entry name" value="Peptidase_M16_C"/>
</dbReference>
<dbReference type="Pfam" id="PF00675">
    <property type="entry name" value="Peptidase_M16"/>
    <property type="match status" value="1"/>
</dbReference>
<dbReference type="PROSITE" id="PS00143">
    <property type="entry name" value="INSULINASE"/>
    <property type="match status" value="1"/>
</dbReference>
<organism evidence="5 6">
    <name type="scientific">Deinococcus peraridilitoris (strain DSM 19664 / LMG 22246 / CIP 109416 / KR-200)</name>
    <dbReference type="NCBI Taxonomy" id="937777"/>
    <lineage>
        <taxon>Bacteria</taxon>
        <taxon>Thermotogati</taxon>
        <taxon>Deinococcota</taxon>
        <taxon>Deinococci</taxon>
        <taxon>Deinococcales</taxon>
        <taxon>Deinococcaceae</taxon>
        <taxon>Deinococcus</taxon>
    </lineage>
</organism>
<evidence type="ECO:0000256" key="1">
    <source>
        <dbReference type="ARBA" id="ARBA00007261"/>
    </source>
</evidence>
<proteinExistence type="inferred from homology"/>
<accession>L0A5I6</accession>
<dbReference type="SUPFAM" id="SSF63411">
    <property type="entry name" value="LuxS/MPP-like metallohydrolase"/>
    <property type="match status" value="2"/>
</dbReference>
<dbReference type="Pfam" id="PF05193">
    <property type="entry name" value="Peptidase_M16_C"/>
    <property type="match status" value="1"/>
</dbReference>
<name>L0A5I6_DEIPD</name>
<dbReference type="KEGG" id="dpd:Deipe_3001"/>
<dbReference type="InterPro" id="IPR011249">
    <property type="entry name" value="Metalloenz_LuxS/M16"/>
</dbReference>
<dbReference type="OrthoDB" id="9811314at2"/>
<dbReference type="EMBL" id="CP003382">
    <property type="protein sequence ID" value="AFZ68452.1"/>
    <property type="molecule type" value="Genomic_DNA"/>
</dbReference>
<dbReference type="Proteomes" id="UP000010467">
    <property type="component" value="Chromosome"/>
</dbReference>
<dbReference type="PANTHER" id="PTHR11851">
    <property type="entry name" value="METALLOPROTEASE"/>
    <property type="match status" value="1"/>
</dbReference>
<protein>
    <submittedName>
        <fullName evidence="5">Putative Zn-dependent peptidase</fullName>
    </submittedName>
</protein>
<dbReference type="InterPro" id="IPR001431">
    <property type="entry name" value="Pept_M16_Zn_BS"/>
</dbReference>
<dbReference type="InterPro" id="IPR050361">
    <property type="entry name" value="MPP/UQCRC_Complex"/>
</dbReference>
<dbReference type="InterPro" id="IPR011765">
    <property type="entry name" value="Pept_M16_N"/>
</dbReference>
<keyword evidence="6" id="KW-1185">Reference proteome</keyword>
<evidence type="ECO:0000259" key="4">
    <source>
        <dbReference type="Pfam" id="PF05193"/>
    </source>
</evidence>
<comment type="similarity">
    <text evidence="1 2">Belongs to the peptidase M16 family.</text>
</comment>
<reference evidence="6" key="1">
    <citation type="submission" date="2012-03" db="EMBL/GenBank/DDBJ databases">
        <title>Complete sequence of chromosome of Deinococcus peraridilitoris DSM 19664.</title>
        <authorList>
            <person name="Lucas S."/>
            <person name="Copeland A."/>
            <person name="Lapidus A."/>
            <person name="Glavina del Rio T."/>
            <person name="Dalin E."/>
            <person name="Tice H."/>
            <person name="Bruce D."/>
            <person name="Goodwin L."/>
            <person name="Pitluck S."/>
            <person name="Peters L."/>
            <person name="Mikhailova N."/>
            <person name="Lu M."/>
            <person name="Kyrpides N."/>
            <person name="Mavromatis K."/>
            <person name="Ivanova N."/>
            <person name="Brettin T."/>
            <person name="Detter J.C."/>
            <person name="Han C."/>
            <person name="Larimer F."/>
            <person name="Land M."/>
            <person name="Hauser L."/>
            <person name="Markowitz V."/>
            <person name="Cheng J.-F."/>
            <person name="Hugenholtz P."/>
            <person name="Woyke T."/>
            <person name="Wu D."/>
            <person name="Pukall R."/>
            <person name="Steenblock K."/>
            <person name="Brambilla E."/>
            <person name="Klenk H.-P."/>
            <person name="Eisen J.A."/>
        </authorList>
    </citation>
    <scope>NUCLEOTIDE SEQUENCE [LARGE SCALE GENOMIC DNA]</scope>
    <source>
        <strain evidence="6">DSM 19664 / LMG 22246 / CIP 109416 / KR-200</strain>
    </source>
</reference>
<evidence type="ECO:0000259" key="3">
    <source>
        <dbReference type="Pfam" id="PF00675"/>
    </source>
</evidence>
<dbReference type="AlphaFoldDB" id="L0A5I6"/>
<dbReference type="eggNOG" id="COG0612">
    <property type="taxonomic scope" value="Bacteria"/>
</dbReference>
<sequence>MPWPDPGARPSPARGPQVLQIVLPNGLTVLGESDEHAETVALGYFVRTGARDETLQDLGASHFIEHLLFKGSERVSGRELNVRLDALGANVNAFTSEETTVYHAACLPETWPELLSLLTELMQPAFRPADVEIERGVILEEIAMYADDPSSRTFDELRAQAWGTHPLGHLVLGTPQTVAGLTLERLQDNFRSRYGTGSVTLVACGRFDWNALVTAALALTSAWPQGNFTRALSPHSFSAGLQIVEDTDMNRANIAFLAPGLQASHPLREAAVVLAEILGGDNGRLYWALVDGGLADSVDLSHVEFEETGAFEGAWSCDPTRAGQTLEVVRGELQRVQLESVTEAELARARKKLAVSVALRAETPYARLFTLGMDHTYLGRTPSVAESVAAFERVSRTEVEEVLALRPFDALNIVVLGPPAGQFPA</sequence>
<dbReference type="GO" id="GO:0004222">
    <property type="term" value="F:metalloendopeptidase activity"/>
    <property type="evidence" value="ECO:0007669"/>
    <property type="project" value="InterPro"/>
</dbReference>
<dbReference type="PATRIC" id="fig|937777.3.peg.3017"/>
<dbReference type="STRING" id="937777.Deipe_3001"/>
<evidence type="ECO:0000313" key="6">
    <source>
        <dbReference type="Proteomes" id="UP000010467"/>
    </source>
</evidence>
<evidence type="ECO:0000313" key="5">
    <source>
        <dbReference type="EMBL" id="AFZ68452.1"/>
    </source>
</evidence>
<feature type="domain" description="Peptidase M16 C-terminal" evidence="4">
    <location>
        <begin position="181"/>
        <end position="353"/>
    </location>
</feature>
<dbReference type="GO" id="GO:0006508">
    <property type="term" value="P:proteolysis"/>
    <property type="evidence" value="ECO:0007669"/>
    <property type="project" value="InterPro"/>
</dbReference>
<dbReference type="Gene3D" id="3.30.830.10">
    <property type="entry name" value="Metalloenzyme, LuxS/M16 peptidase-like"/>
    <property type="match status" value="2"/>
</dbReference>